<organism evidence="19 20">
    <name type="scientific">Vitis vinifera</name>
    <name type="common">Grape</name>
    <dbReference type="NCBI Taxonomy" id="29760"/>
    <lineage>
        <taxon>Eukaryota</taxon>
        <taxon>Viridiplantae</taxon>
        <taxon>Streptophyta</taxon>
        <taxon>Embryophyta</taxon>
        <taxon>Tracheophyta</taxon>
        <taxon>Spermatophyta</taxon>
        <taxon>Magnoliopsida</taxon>
        <taxon>eudicotyledons</taxon>
        <taxon>Gunneridae</taxon>
        <taxon>Pentapetalae</taxon>
        <taxon>rosids</taxon>
        <taxon>Vitales</taxon>
        <taxon>Vitaceae</taxon>
        <taxon>Viteae</taxon>
        <taxon>Vitis</taxon>
    </lineage>
</organism>
<gene>
    <name evidence="19" type="primary">TPK5</name>
    <name evidence="19" type="ORF">CK203_017386</name>
</gene>
<comment type="subunit">
    <text evidence="3">Homodimer.</text>
</comment>
<accession>A0A438IY28</accession>
<dbReference type="GO" id="GO:0005509">
    <property type="term" value="F:calcium ion binding"/>
    <property type="evidence" value="ECO:0007669"/>
    <property type="project" value="InterPro"/>
</dbReference>
<evidence type="ECO:0000256" key="11">
    <source>
        <dbReference type="ARBA" id="ARBA00022837"/>
    </source>
</evidence>
<dbReference type="AlphaFoldDB" id="A0A438IY28"/>
<evidence type="ECO:0000256" key="3">
    <source>
        <dbReference type="ARBA" id="ARBA00011738"/>
    </source>
</evidence>
<proteinExistence type="inferred from homology"/>
<protein>
    <submittedName>
        <fullName evidence="19">Two-pore potassium channel 5</fullName>
    </submittedName>
</protein>
<keyword evidence="11" id="KW-0106">Calcium</keyword>
<dbReference type="PANTHER" id="PTHR11003:SF268">
    <property type="entry name" value="TWO-PORE POTASSIUM CHANNEL 4-RELATED"/>
    <property type="match status" value="1"/>
</dbReference>
<evidence type="ECO:0000313" key="20">
    <source>
        <dbReference type="Proteomes" id="UP000288805"/>
    </source>
</evidence>
<evidence type="ECO:0000256" key="15">
    <source>
        <dbReference type="ARBA" id="ARBA00023136"/>
    </source>
</evidence>
<dbReference type="InterPro" id="IPR018247">
    <property type="entry name" value="EF_Hand_1_Ca_BS"/>
</dbReference>
<dbReference type="FunFam" id="1.10.287.70:FF:000102">
    <property type="entry name" value="Two-pore potassium channel 3"/>
    <property type="match status" value="1"/>
</dbReference>
<keyword evidence="10" id="KW-0631">Potassium channel</keyword>
<feature type="transmembrane region" description="Helical" evidence="17">
    <location>
        <begin position="228"/>
        <end position="251"/>
    </location>
</feature>
<dbReference type="InterPro" id="IPR011992">
    <property type="entry name" value="EF-hand-dom_pair"/>
</dbReference>
<dbReference type="SUPFAM" id="SSF47473">
    <property type="entry name" value="EF-hand"/>
    <property type="match status" value="1"/>
</dbReference>
<feature type="domain" description="Potassium channel" evidence="18">
    <location>
        <begin position="237"/>
        <end position="306"/>
    </location>
</feature>
<keyword evidence="15 17" id="KW-0472">Membrane</keyword>
<feature type="domain" description="Potassium channel" evidence="18">
    <location>
        <begin position="109"/>
        <end position="188"/>
    </location>
</feature>
<dbReference type="InterPro" id="IPR013099">
    <property type="entry name" value="K_chnl_dom"/>
</dbReference>
<keyword evidence="13 17" id="KW-1133">Transmembrane helix</keyword>
<evidence type="ECO:0000256" key="9">
    <source>
        <dbReference type="ARBA" id="ARBA00022737"/>
    </source>
</evidence>
<evidence type="ECO:0000256" key="10">
    <source>
        <dbReference type="ARBA" id="ARBA00022826"/>
    </source>
</evidence>
<evidence type="ECO:0000256" key="12">
    <source>
        <dbReference type="ARBA" id="ARBA00022958"/>
    </source>
</evidence>
<dbReference type="Pfam" id="PF07885">
    <property type="entry name" value="Ion_trans_2"/>
    <property type="match status" value="2"/>
</dbReference>
<dbReference type="EMBL" id="QGNW01000075">
    <property type="protein sequence ID" value="RVX01615.1"/>
    <property type="molecule type" value="Genomic_DNA"/>
</dbReference>
<feature type="transmembrane region" description="Helical" evidence="17">
    <location>
        <begin position="164"/>
        <end position="189"/>
    </location>
</feature>
<dbReference type="Gene3D" id="1.10.238.10">
    <property type="entry name" value="EF-hand"/>
    <property type="match status" value="1"/>
</dbReference>
<feature type="transmembrane region" description="Helical" evidence="17">
    <location>
        <begin position="106"/>
        <end position="123"/>
    </location>
</feature>
<evidence type="ECO:0000256" key="16">
    <source>
        <dbReference type="ARBA" id="ARBA00023303"/>
    </source>
</evidence>
<keyword evidence="5" id="KW-0633">Potassium transport</keyword>
<dbReference type="GO" id="GO:0009705">
    <property type="term" value="C:plant-type vacuole membrane"/>
    <property type="evidence" value="ECO:0007669"/>
    <property type="project" value="UniProtKB-ARBA"/>
</dbReference>
<comment type="similarity">
    <text evidence="2">Belongs to the two pore domain potassium channel (TC 1.A.1.7) family.</text>
</comment>
<reference evidence="19 20" key="1">
    <citation type="journal article" date="2018" name="PLoS Genet.">
        <title>Population sequencing reveals clonal diversity and ancestral inbreeding in the grapevine cultivar Chardonnay.</title>
        <authorList>
            <person name="Roach M.J."/>
            <person name="Johnson D.L."/>
            <person name="Bohlmann J."/>
            <person name="van Vuuren H.J."/>
            <person name="Jones S.J."/>
            <person name="Pretorius I.S."/>
            <person name="Schmidt S.A."/>
            <person name="Borneman A.R."/>
        </authorList>
    </citation>
    <scope>NUCLEOTIDE SEQUENCE [LARGE SCALE GENOMIC DNA]</scope>
    <source>
        <strain evidence="20">cv. Chardonnay</strain>
        <tissue evidence="19">Leaf</tissue>
    </source>
</reference>
<keyword evidence="12" id="KW-0630">Potassium</keyword>
<dbReference type="PRINTS" id="PR01333">
    <property type="entry name" value="2POREKCHANEL"/>
</dbReference>
<comment type="caution">
    <text evidence="19">The sequence shown here is derived from an EMBL/GenBank/DDBJ whole genome shotgun (WGS) entry which is preliminary data.</text>
</comment>
<comment type="subcellular location">
    <subcellularLocation>
        <location evidence="1">Vacuole membrane</location>
        <topology evidence="1">Multi-pass membrane protein</topology>
    </subcellularLocation>
</comment>
<dbReference type="PANTHER" id="PTHR11003">
    <property type="entry name" value="POTASSIUM CHANNEL, SUBFAMILY K"/>
    <property type="match status" value="1"/>
</dbReference>
<sequence>MDIGLEGEPFLSSRLEPILEVEVEVETEGEGEVDDQFPFNISEPTISNQDIRDPCAPGPSTTHFLPRKTIHRCKTAPALAVMRDAKSQPAQLPKPNSDSTSIIRQAFFLLFLYLSLGVVIYSFNRDNFSGIETHAVVDALYFCIVTMCTIGYGDIAPLTPATKVFACVFVLVGFGFIDILLSGVVNYVLDLQENMILTGIQVGGAPAGGFSARNYIVDVEKGRMRIRLKVGLALGVVVLCIGMGTMVLYFVENLDWIDAVYLSVMSVTTVGYGDRAFKTLPGRLFAAIWLLFSTLAVARAFLYLAEARIDKRHRRITKWVLHREITVEDLLAADINNNGFISKSEYVIYKLKEMGKIAENDVLQICNQFNKLDPNNSGKITLPDLLENHL</sequence>
<evidence type="ECO:0000256" key="13">
    <source>
        <dbReference type="ARBA" id="ARBA00022989"/>
    </source>
</evidence>
<keyword evidence="4" id="KW-0813">Transport</keyword>
<keyword evidence="16 19" id="KW-0407">Ion channel</keyword>
<evidence type="ECO:0000313" key="19">
    <source>
        <dbReference type="EMBL" id="RVX01615.1"/>
    </source>
</evidence>
<evidence type="ECO:0000256" key="4">
    <source>
        <dbReference type="ARBA" id="ARBA00022448"/>
    </source>
</evidence>
<evidence type="ECO:0000256" key="7">
    <source>
        <dbReference type="ARBA" id="ARBA00022692"/>
    </source>
</evidence>
<feature type="transmembrane region" description="Helical" evidence="17">
    <location>
        <begin position="284"/>
        <end position="305"/>
    </location>
</feature>
<evidence type="ECO:0000256" key="5">
    <source>
        <dbReference type="ARBA" id="ARBA00022538"/>
    </source>
</evidence>
<dbReference type="Gene3D" id="1.10.287.70">
    <property type="match status" value="2"/>
</dbReference>
<dbReference type="PROSITE" id="PS00018">
    <property type="entry name" value="EF_HAND_1"/>
    <property type="match status" value="2"/>
</dbReference>
<feature type="transmembrane region" description="Helical" evidence="17">
    <location>
        <begin position="135"/>
        <end position="152"/>
    </location>
</feature>
<dbReference type="SUPFAM" id="SSF81324">
    <property type="entry name" value="Voltage-gated potassium channels"/>
    <property type="match status" value="2"/>
</dbReference>
<evidence type="ECO:0000256" key="1">
    <source>
        <dbReference type="ARBA" id="ARBA00004128"/>
    </source>
</evidence>
<keyword evidence="9" id="KW-0677">Repeat</keyword>
<evidence type="ECO:0000256" key="6">
    <source>
        <dbReference type="ARBA" id="ARBA00022554"/>
    </source>
</evidence>
<evidence type="ECO:0000256" key="17">
    <source>
        <dbReference type="SAM" id="Phobius"/>
    </source>
</evidence>
<dbReference type="Proteomes" id="UP000288805">
    <property type="component" value="Unassembled WGS sequence"/>
</dbReference>
<name>A0A438IY28_VITVI</name>
<evidence type="ECO:0000259" key="18">
    <source>
        <dbReference type="Pfam" id="PF07885"/>
    </source>
</evidence>
<dbReference type="InterPro" id="IPR003280">
    <property type="entry name" value="2pore_dom_K_chnl"/>
</dbReference>
<keyword evidence="6" id="KW-0926">Vacuole</keyword>
<keyword evidence="8" id="KW-0479">Metal-binding</keyword>
<evidence type="ECO:0000256" key="8">
    <source>
        <dbReference type="ARBA" id="ARBA00022723"/>
    </source>
</evidence>
<dbReference type="GO" id="GO:0005267">
    <property type="term" value="F:potassium channel activity"/>
    <property type="evidence" value="ECO:0007669"/>
    <property type="project" value="UniProtKB-KW"/>
</dbReference>
<keyword evidence="14" id="KW-0406">Ion transport</keyword>
<keyword evidence="7 17" id="KW-0812">Transmembrane</keyword>
<evidence type="ECO:0000256" key="14">
    <source>
        <dbReference type="ARBA" id="ARBA00023065"/>
    </source>
</evidence>
<evidence type="ECO:0000256" key="2">
    <source>
        <dbReference type="ARBA" id="ARBA00010159"/>
    </source>
</evidence>
<dbReference type="FunFam" id="1.10.287.70:FF:000165">
    <property type="entry name" value="Two-pore potassium channel 5"/>
    <property type="match status" value="1"/>
</dbReference>